<evidence type="ECO:0000313" key="2">
    <source>
        <dbReference type="EMBL" id="MDP9792544.1"/>
    </source>
</evidence>
<evidence type="ECO:0000313" key="3">
    <source>
        <dbReference type="Proteomes" id="UP001240984"/>
    </source>
</evidence>
<dbReference type="InterPro" id="IPR043917">
    <property type="entry name" value="DUF5753"/>
</dbReference>
<dbReference type="EMBL" id="JAUSRA010000001">
    <property type="protein sequence ID" value="MDP9792544.1"/>
    <property type="molecule type" value="Genomic_DNA"/>
</dbReference>
<feature type="domain" description="DUF5753" evidence="1">
    <location>
        <begin position="167"/>
        <end position="270"/>
    </location>
</feature>
<comment type="caution">
    <text evidence="2">The sequence shown here is derived from an EMBL/GenBank/DDBJ whole genome shotgun (WGS) entry which is preliminary data.</text>
</comment>
<dbReference type="Proteomes" id="UP001240984">
    <property type="component" value="Unassembled WGS sequence"/>
</dbReference>
<gene>
    <name evidence="2" type="ORF">J2S43_001056</name>
</gene>
<dbReference type="RefSeq" id="WP_306827420.1">
    <property type="nucleotide sequence ID" value="NZ_JAUSRA010000001.1"/>
</dbReference>
<proteinExistence type="predicted"/>
<reference evidence="2 3" key="1">
    <citation type="submission" date="2023-07" db="EMBL/GenBank/DDBJ databases">
        <title>Sequencing the genomes of 1000 actinobacteria strains.</title>
        <authorList>
            <person name="Klenk H.-P."/>
        </authorList>
    </citation>
    <scope>NUCLEOTIDE SEQUENCE [LARGE SCALE GENOMIC DNA]</scope>
    <source>
        <strain evidence="2 3">DSM 44710</strain>
    </source>
</reference>
<keyword evidence="3" id="KW-1185">Reference proteome</keyword>
<accession>A0ABT9MMD6</accession>
<sequence length="275" mass="29269">MSERTPPPIGAELRWMRQAAGLSGPKLAAAMRTADPDHAVSQSKASRMESGAYSARRAEVHLWRAVCLDAARERAADLSLSVAAHRDVLVAIARMESPEYIGELDRLVDGDDEALAWPALYRGAAGGRAGHEQLFQTARQAFWFAPLTVPSPLLPDAPAPGCPGRLLITPHALNAAAGDDDADPSAVRQHLARLVDAGDLEVLILPRAAGWPYPPQSPFAIYHPRTGAGVPTVVIDTYSVQIRLSEAADISDHHDVFKALATIALPVTPTALIAA</sequence>
<name>A0ABT9MMD6_9ACTN</name>
<protein>
    <recommendedName>
        <fullName evidence="1">DUF5753 domain-containing protein</fullName>
    </recommendedName>
</protein>
<dbReference type="Pfam" id="PF19054">
    <property type="entry name" value="DUF5753"/>
    <property type="match status" value="1"/>
</dbReference>
<dbReference type="Pfam" id="PF13560">
    <property type="entry name" value="HTH_31"/>
    <property type="match status" value="1"/>
</dbReference>
<evidence type="ECO:0000259" key="1">
    <source>
        <dbReference type="Pfam" id="PF19054"/>
    </source>
</evidence>
<organism evidence="2 3">
    <name type="scientific">Catenuloplanes nepalensis</name>
    <dbReference type="NCBI Taxonomy" id="587533"/>
    <lineage>
        <taxon>Bacteria</taxon>
        <taxon>Bacillati</taxon>
        <taxon>Actinomycetota</taxon>
        <taxon>Actinomycetes</taxon>
        <taxon>Micromonosporales</taxon>
        <taxon>Micromonosporaceae</taxon>
        <taxon>Catenuloplanes</taxon>
    </lineage>
</organism>